<feature type="region of interest" description="Disordered" evidence="1">
    <location>
        <begin position="75"/>
        <end position="108"/>
    </location>
</feature>
<dbReference type="HOGENOM" id="CLU_145243_1_0_0"/>
<dbReference type="KEGG" id="pbs:Plabr_2630"/>
<gene>
    <name evidence="3" type="ordered locus">Plabr_2630</name>
</gene>
<reference evidence="4" key="1">
    <citation type="submission" date="2011-02" db="EMBL/GenBank/DDBJ databases">
        <title>The complete genome of Planctomyces brasiliensis DSM 5305.</title>
        <authorList>
            <person name="Lucas S."/>
            <person name="Copeland A."/>
            <person name="Lapidus A."/>
            <person name="Bruce D."/>
            <person name="Goodwin L."/>
            <person name="Pitluck S."/>
            <person name="Kyrpides N."/>
            <person name="Mavromatis K."/>
            <person name="Pagani I."/>
            <person name="Ivanova N."/>
            <person name="Ovchinnikova G."/>
            <person name="Lu M."/>
            <person name="Detter J.C."/>
            <person name="Han C."/>
            <person name="Land M."/>
            <person name="Hauser L."/>
            <person name="Markowitz V."/>
            <person name="Cheng J.-F."/>
            <person name="Hugenholtz P."/>
            <person name="Woyke T."/>
            <person name="Wu D."/>
            <person name="Tindall B."/>
            <person name="Pomrenke H.G."/>
            <person name="Brambilla E."/>
            <person name="Klenk H.-P."/>
            <person name="Eisen J.A."/>
        </authorList>
    </citation>
    <scope>NUCLEOTIDE SEQUENCE [LARGE SCALE GENOMIC DNA]</scope>
    <source>
        <strain evidence="4">ATCC 49424 / DSM 5305 / JCM 21570 / NBRC 103401 / IFAM 1448</strain>
    </source>
</reference>
<evidence type="ECO:0000256" key="2">
    <source>
        <dbReference type="SAM" id="Phobius"/>
    </source>
</evidence>
<name>F0SR09_RUBBR</name>
<evidence type="ECO:0000313" key="4">
    <source>
        <dbReference type="Proteomes" id="UP000006860"/>
    </source>
</evidence>
<organism evidence="3 4">
    <name type="scientific">Rubinisphaera brasiliensis (strain ATCC 49424 / DSM 5305 / JCM 21570 / IAM 15109 / NBRC 103401 / IFAM 1448)</name>
    <name type="common">Planctomyces brasiliensis</name>
    <dbReference type="NCBI Taxonomy" id="756272"/>
    <lineage>
        <taxon>Bacteria</taxon>
        <taxon>Pseudomonadati</taxon>
        <taxon>Planctomycetota</taxon>
        <taxon>Planctomycetia</taxon>
        <taxon>Planctomycetales</taxon>
        <taxon>Planctomycetaceae</taxon>
        <taxon>Rubinisphaera</taxon>
    </lineage>
</organism>
<keyword evidence="2" id="KW-0472">Membrane</keyword>
<evidence type="ECO:0000256" key="1">
    <source>
        <dbReference type="SAM" id="MobiDB-lite"/>
    </source>
</evidence>
<dbReference type="eggNOG" id="ENOG50331QA">
    <property type="taxonomic scope" value="Bacteria"/>
</dbReference>
<keyword evidence="4" id="KW-1185">Reference proteome</keyword>
<dbReference type="Proteomes" id="UP000006860">
    <property type="component" value="Chromosome"/>
</dbReference>
<keyword evidence="2" id="KW-1133">Transmembrane helix</keyword>
<protein>
    <recommendedName>
        <fullName evidence="5">Branched-chain amino acid aminotransferase</fullName>
    </recommendedName>
</protein>
<evidence type="ECO:0008006" key="5">
    <source>
        <dbReference type="Google" id="ProtNLM"/>
    </source>
</evidence>
<feature type="transmembrane region" description="Helical" evidence="2">
    <location>
        <begin position="12"/>
        <end position="33"/>
    </location>
</feature>
<dbReference type="STRING" id="756272.Plabr_2630"/>
<dbReference type="RefSeq" id="WP_013628954.1">
    <property type="nucleotide sequence ID" value="NC_015174.1"/>
</dbReference>
<accession>F0SR09</accession>
<feature type="compositionally biased region" description="Acidic residues" evidence="1">
    <location>
        <begin position="85"/>
        <end position="102"/>
    </location>
</feature>
<dbReference type="EMBL" id="CP002546">
    <property type="protein sequence ID" value="ADY60230.1"/>
    <property type="molecule type" value="Genomic_DNA"/>
</dbReference>
<evidence type="ECO:0000313" key="3">
    <source>
        <dbReference type="EMBL" id="ADY60230.1"/>
    </source>
</evidence>
<proteinExistence type="predicted"/>
<keyword evidence="2" id="KW-0812">Transmembrane</keyword>
<sequence length="108" mass="11662">MINEFWQDESGFVVSAELVLIATILILGLIVGLSSIQHAIVSELNDIGDAAGNANQSYWYTGFSKEKDDNNGFSAYTRGSAARDETDDGDNDQCEIACDDPVNEGPKL</sequence>
<dbReference type="AlphaFoldDB" id="F0SR09"/>
<dbReference type="OrthoDB" id="9861274at2"/>